<accession>A0A4C1TNF5</accession>
<organism evidence="2 3">
    <name type="scientific">Eumeta variegata</name>
    <name type="common">Bagworm moth</name>
    <name type="synonym">Eumeta japonica</name>
    <dbReference type="NCBI Taxonomy" id="151549"/>
    <lineage>
        <taxon>Eukaryota</taxon>
        <taxon>Metazoa</taxon>
        <taxon>Ecdysozoa</taxon>
        <taxon>Arthropoda</taxon>
        <taxon>Hexapoda</taxon>
        <taxon>Insecta</taxon>
        <taxon>Pterygota</taxon>
        <taxon>Neoptera</taxon>
        <taxon>Endopterygota</taxon>
        <taxon>Lepidoptera</taxon>
        <taxon>Glossata</taxon>
        <taxon>Ditrysia</taxon>
        <taxon>Tineoidea</taxon>
        <taxon>Psychidae</taxon>
        <taxon>Oiketicinae</taxon>
        <taxon>Eumeta</taxon>
    </lineage>
</organism>
<reference evidence="2 3" key="1">
    <citation type="journal article" date="2019" name="Commun. Biol.">
        <title>The bagworm genome reveals a unique fibroin gene that provides high tensile strength.</title>
        <authorList>
            <person name="Kono N."/>
            <person name="Nakamura H."/>
            <person name="Ohtoshi R."/>
            <person name="Tomita M."/>
            <person name="Numata K."/>
            <person name="Arakawa K."/>
        </authorList>
    </citation>
    <scope>NUCLEOTIDE SEQUENCE [LARGE SCALE GENOMIC DNA]</scope>
</reference>
<evidence type="ECO:0000256" key="1">
    <source>
        <dbReference type="SAM" id="MobiDB-lite"/>
    </source>
</evidence>
<dbReference type="EMBL" id="BGZK01000069">
    <property type="protein sequence ID" value="GBP15158.1"/>
    <property type="molecule type" value="Genomic_DNA"/>
</dbReference>
<dbReference type="Proteomes" id="UP000299102">
    <property type="component" value="Unassembled WGS sequence"/>
</dbReference>
<gene>
    <name evidence="2" type="ORF">EVAR_11454_1</name>
</gene>
<feature type="region of interest" description="Disordered" evidence="1">
    <location>
        <begin position="137"/>
        <end position="164"/>
    </location>
</feature>
<dbReference type="AlphaFoldDB" id="A0A4C1TNF5"/>
<name>A0A4C1TNF5_EUMVA</name>
<comment type="caution">
    <text evidence="2">The sequence shown here is derived from an EMBL/GenBank/DDBJ whole genome shotgun (WGS) entry which is preliminary data.</text>
</comment>
<protein>
    <submittedName>
        <fullName evidence="2">Uncharacterized protein</fullName>
    </submittedName>
</protein>
<evidence type="ECO:0000313" key="2">
    <source>
        <dbReference type="EMBL" id="GBP15158.1"/>
    </source>
</evidence>
<sequence>MRRKRLTGRHVLATCERYIRSPRPGRASACARPYLPVRDTWPIRRFRFERTMLEWMTKIAREKGEEAMMLESEIERKQKHEVVHKWERAERAEAALGVHNSTGCGGVGPAARSPRSIIFVQCTEGGREVTECATGDAVGPDAALQPGRVRRPRSRARPSSPTTGKFCLENHTGKLVIYAGTALRLAASRIRSVSTEHRYKNNLNNMGDGARVIISVARVGMARRVHCAPANFGRVRSESPCLFPLHLCKMRTSSDFCELPVREVRY</sequence>
<keyword evidence="3" id="KW-1185">Reference proteome</keyword>
<evidence type="ECO:0000313" key="3">
    <source>
        <dbReference type="Proteomes" id="UP000299102"/>
    </source>
</evidence>
<proteinExistence type="predicted"/>